<feature type="region of interest" description="Disordered" evidence="1">
    <location>
        <begin position="91"/>
        <end position="114"/>
    </location>
</feature>
<evidence type="ECO:0000313" key="3">
    <source>
        <dbReference type="Proteomes" id="UP000838756"/>
    </source>
</evidence>
<comment type="caution">
    <text evidence="2">The sequence shown here is derived from an EMBL/GenBank/DDBJ whole genome shotgun (WGS) entry which is preliminary data.</text>
</comment>
<dbReference type="AlphaFoldDB" id="A0A8S4R2R0"/>
<sequence>MTSDESLGAAGGKRPRIVYCGTPYKRPVSSSGSQLVDMIMMTLHSSKRRATGPKVSNKLAASPRSIAMSTMTSFVLGSPQNENHNSFLSKQHQISQMNLRAPTPATSCLRCKRD</sequence>
<evidence type="ECO:0000313" key="2">
    <source>
        <dbReference type="EMBL" id="CAH2229049.1"/>
    </source>
</evidence>
<dbReference type="EMBL" id="CAKXAJ010024672">
    <property type="protein sequence ID" value="CAH2229049.1"/>
    <property type="molecule type" value="Genomic_DNA"/>
</dbReference>
<keyword evidence="3" id="KW-1185">Reference proteome</keyword>
<name>A0A8S4R2R0_9NEOP</name>
<protein>
    <submittedName>
        <fullName evidence="2">Jg17291 protein</fullName>
    </submittedName>
</protein>
<reference evidence="2" key="1">
    <citation type="submission" date="2022-03" db="EMBL/GenBank/DDBJ databases">
        <authorList>
            <person name="Lindestad O."/>
        </authorList>
    </citation>
    <scope>NUCLEOTIDE SEQUENCE</scope>
</reference>
<gene>
    <name evidence="2" type="primary">jg17291</name>
    <name evidence="2" type="ORF">PAEG_LOCUS8549</name>
</gene>
<evidence type="ECO:0000256" key="1">
    <source>
        <dbReference type="SAM" id="MobiDB-lite"/>
    </source>
</evidence>
<proteinExistence type="predicted"/>
<accession>A0A8S4R2R0</accession>
<organism evidence="2 3">
    <name type="scientific">Pararge aegeria aegeria</name>
    <dbReference type="NCBI Taxonomy" id="348720"/>
    <lineage>
        <taxon>Eukaryota</taxon>
        <taxon>Metazoa</taxon>
        <taxon>Ecdysozoa</taxon>
        <taxon>Arthropoda</taxon>
        <taxon>Hexapoda</taxon>
        <taxon>Insecta</taxon>
        <taxon>Pterygota</taxon>
        <taxon>Neoptera</taxon>
        <taxon>Endopterygota</taxon>
        <taxon>Lepidoptera</taxon>
        <taxon>Glossata</taxon>
        <taxon>Ditrysia</taxon>
        <taxon>Papilionoidea</taxon>
        <taxon>Nymphalidae</taxon>
        <taxon>Satyrinae</taxon>
        <taxon>Satyrini</taxon>
        <taxon>Parargina</taxon>
        <taxon>Pararge</taxon>
    </lineage>
</organism>
<dbReference type="Proteomes" id="UP000838756">
    <property type="component" value="Unassembled WGS sequence"/>
</dbReference>